<dbReference type="GO" id="GO:0005886">
    <property type="term" value="C:plasma membrane"/>
    <property type="evidence" value="ECO:0007669"/>
    <property type="project" value="TreeGrafter"/>
</dbReference>
<evidence type="ECO:0000256" key="10">
    <source>
        <dbReference type="ARBA" id="ARBA00023180"/>
    </source>
</evidence>
<keyword evidence="4" id="KW-0812">Transmembrane</keyword>
<evidence type="ECO:0000256" key="6">
    <source>
        <dbReference type="ARBA" id="ARBA00022737"/>
    </source>
</evidence>
<dbReference type="Gene3D" id="3.40.50.10140">
    <property type="entry name" value="Toll/interleukin-1 receptor homology (TIR) domain"/>
    <property type="match status" value="1"/>
</dbReference>
<dbReference type="Gene3D" id="3.80.10.10">
    <property type="entry name" value="Ribonuclease Inhibitor"/>
    <property type="match status" value="1"/>
</dbReference>
<evidence type="ECO:0000256" key="2">
    <source>
        <dbReference type="ARBA" id="ARBA00009634"/>
    </source>
</evidence>
<evidence type="ECO:0000259" key="11">
    <source>
        <dbReference type="PROSITE" id="PS50104"/>
    </source>
</evidence>
<dbReference type="InterPro" id="IPR001611">
    <property type="entry name" value="Leu-rich_rpt"/>
</dbReference>
<keyword evidence="10" id="KW-0325">Glycoprotein</keyword>
<keyword evidence="9" id="KW-0675">Receptor</keyword>
<keyword evidence="5" id="KW-0732">Signal</keyword>
<comment type="caution">
    <text evidence="12">The sequence shown here is derived from an EMBL/GenBank/DDBJ whole genome shotgun (WGS) entry which is preliminary data.</text>
</comment>
<reference evidence="12" key="1">
    <citation type="submission" date="2019-08" db="EMBL/GenBank/DDBJ databases">
        <title>The improved chromosome-level genome for the pearl oyster Pinctada fucata martensii using PacBio sequencing and Hi-C.</title>
        <authorList>
            <person name="Zheng Z."/>
        </authorList>
    </citation>
    <scope>NUCLEOTIDE SEQUENCE</scope>
    <source>
        <strain evidence="12">ZZ-2019</strain>
        <tissue evidence="12">Adductor muscle</tissue>
    </source>
</reference>
<evidence type="ECO:0000256" key="9">
    <source>
        <dbReference type="ARBA" id="ARBA00023170"/>
    </source>
</evidence>
<accession>A0AA89BQC3</accession>
<dbReference type="AlphaFoldDB" id="A0AA89BQC3"/>
<keyword evidence="13" id="KW-1185">Reference proteome</keyword>
<evidence type="ECO:0000256" key="5">
    <source>
        <dbReference type="ARBA" id="ARBA00022729"/>
    </source>
</evidence>
<proteinExistence type="inferred from homology"/>
<evidence type="ECO:0000256" key="3">
    <source>
        <dbReference type="ARBA" id="ARBA00022614"/>
    </source>
</evidence>
<dbReference type="SUPFAM" id="SSF52058">
    <property type="entry name" value="L domain-like"/>
    <property type="match status" value="1"/>
</dbReference>
<dbReference type="EMBL" id="VSWD01000013">
    <property type="protein sequence ID" value="KAK3083634.1"/>
    <property type="molecule type" value="Genomic_DNA"/>
</dbReference>
<comment type="subcellular location">
    <subcellularLocation>
        <location evidence="1">Membrane</location>
        <topology evidence="1">Single-pass membrane protein</topology>
    </subcellularLocation>
</comment>
<dbReference type="PROSITE" id="PS50104">
    <property type="entry name" value="TIR"/>
    <property type="match status" value="1"/>
</dbReference>
<sequence length="397" mass="46157">MTNLREIYFDNNQLTVIEKNSFDGLKEHLRVLVLAVNKLTTPSLESFRFLTNLWHLDIARNNYDDYPNAFANLINLQFLKIDAIRYRFDNKIENMKKLEVFELTPSNIDMQLTLENDTFVGLGNLEIKTLSLDLRTDVKGPIGIDVLKPFRFIKNLFISINGGHDIRDILKMLHGIRHRSLDYMNLAYDKMEGDRSLDLRANDVQYLLNICVKSIDLTRNNIYHFPFLESLNTNFSNCLEKLVYAGNNGLLSDSEVLGIASFPVLKYIDLSISPSLMRNTIIIVCLHQKDFIPGEPIASEILRCVESSRKTVFVITRNFLASKWSMMEMDIARHHAFNDDNDTIIVILKEDIPLHEMPLSLRKIWWRIVCLKYPQNSSRFEQEVFEKRLSDAFLLKT</sequence>
<evidence type="ECO:0000256" key="7">
    <source>
        <dbReference type="ARBA" id="ARBA00022989"/>
    </source>
</evidence>
<dbReference type="GO" id="GO:0007165">
    <property type="term" value="P:signal transduction"/>
    <property type="evidence" value="ECO:0007669"/>
    <property type="project" value="InterPro"/>
</dbReference>
<organism evidence="12 13">
    <name type="scientific">Pinctada imbricata</name>
    <name type="common">Atlantic pearl-oyster</name>
    <name type="synonym">Pinctada martensii</name>
    <dbReference type="NCBI Taxonomy" id="66713"/>
    <lineage>
        <taxon>Eukaryota</taxon>
        <taxon>Metazoa</taxon>
        <taxon>Spiralia</taxon>
        <taxon>Lophotrochozoa</taxon>
        <taxon>Mollusca</taxon>
        <taxon>Bivalvia</taxon>
        <taxon>Autobranchia</taxon>
        <taxon>Pteriomorphia</taxon>
        <taxon>Pterioida</taxon>
        <taxon>Pterioidea</taxon>
        <taxon>Pteriidae</taxon>
        <taxon>Pinctada</taxon>
    </lineage>
</organism>
<keyword evidence="8" id="KW-0472">Membrane</keyword>
<protein>
    <recommendedName>
        <fullName evidence="11">TIR domain-containing protein</fullName>
    </recommendedName>
</protein>
<keyword evidence="3" id="KW-0433">Leucine-rich repeat</keyword>
<dbReference type="InterPro" id="IPR035897">
    <property type="entry name" value="Toll_tir_struct_dom_sf"/>
</dbReference>
<dbReference type="Pfam" id="PF01582">
    <property type="entry name" value="TIR"/>
    <property type="match status" value="1"/>
</dbReference>
<feature type="domain" description="TIR" evidence="11">
    <location>
        <begin position="251"/>
        <end position="393"/>
    </location>
</feature>
<comment type="similarity">
    <text evidence="2">Belongs to the Toll-like receptor family.</text>
</comment>
<dbReference type="Pfam" id="PF13855">
    <property type="entry name" value="LRR_8"/>
    <property type="match status" value="1"/>
</dbReference>
<evidence type="ECO:0000313" key="12">
    <source>
        <dbReference type="EMBL" id="KAK3083634.1"/>
    </source>
</evidence>
<gene>
    <name evidence="12" type="ORF">FSP39_000545</name>
</gene>
<dbReference type="Proteomes" id="UP001186944">
    <property type="component" value="Unassembled WGS sequence"/>
</dbReference>
<dbReference type="SUPFAM" id="SSF52200">
    <property type="entry name" value="Toll/Interleukin receptor TIR domain"/>
    <property type="match status" value="1"/>
</dbReference>
<evidence type="ECO:0000256" key="4">
    <source>
        <dbReference type="ARBA" id="ARBA00022692"/>
    </source>
</evidence>
<dbReference type="InterPro" id="IPR003591">
    <property type="entry name" value="Leu-rich_rpt_typical-subtyp"/>
</dbReference>
<keyword evidence="7" id="KW-1133">Transmembrane helix</keyword>
<keyword evidence="6" id="KW-0677">Repeat</keyword>
<dbReference type="InterPro" id="IPR032675">
    <property type="entry name" value="LRR_dom_sf"/>
</dbReference>
<dbReference type="SMART" id="SM00369">
    <property type="entry name" value="LRR_TYP"/>
    <property type="match status" value="2"/>
</dbReference>
<dbReference type="PANTHER" id="PTHR24365">
    <property type="entry name" value="TOLL-LIKE RECEPTOR"/>
    <property type="match status" value="1"/>
</dbReference>
<name>A0AA89BQC3_PINIB</name>
<dbReference type="InterPro" id="IPR000157">
    <property type="entry name" value="TIR_dom"/>
</dbReference>
<evidence type="ECO:0000256" key="8">
    <source>
        <dbReference type="ARBA" id="ARBA00023136"/>
    </source>
</evidence>
<evidence type="ECO:0000256" key="1">
    <source>
        <dbReference type="ARBA" id="ARBA00004167"/>
    </source>
</evidence>
<dbReference type="GO" id="GO:0038023">
    <property type="term" value="F:signaling receptor activity"/>
    <property type="evidence" value="ECO:0007669"/>
    <property type="project" value="TreeGrafter"/>
</dbReference>
<dbReference type="SMART" id="SM00255">
    <property type="entry name" value="TIR"/>
    <property type="match status" value="1"/>
</dbReference>
<evidence type="ECO:0000313" key="13">
    <source>
        <dbReference type="Proteomes" id="UP001186944"/>
    </source>
</evidence>
<dbReference type="PANTHER" id="PTHR24365:SF530">
    <property type="entry name" value="MSTPROX-RELATED"/>
    <property type="match status" value="1"/>
</dbReference>
<dbReference type="PRINTS" id="PR01537">
    <property type="entry name" value="INTRLKN1R1F"/>
</dbReference>